<accession>A0A919N6N3</accession>
<gene>
    <name evidence="2" type="ORF">Asi03nite_29810</name>
</gene>
<organism evidence="2 3">
    <name type="scientific">Actinoplanes siamensis</name>
    <dbReference type="NCBI Taxonomy" id="1223317"/>
    <lineage>
        <taxon>Bacteria</taxon>
        <taxon>Bacillati</taxon>
        <taxon>Actinomycetota</taxon>
        <taxon>Actinomycetes</taxon>
        <taxon>Micromonosporales</taxon>
        <taxon>Micromonosporaceae</taxon>
        <taxon>Actinoplanes</taxon>
    </lineage>
</organism>
<protein>
    <submittedName>
        <fullName evidence="2">Lantibiotic dehydratase</fullName>
    </submittedName>
</protein>
<name>A0A919N6N3_9ACTN</name>
<reference evidence="2" key="1">
    <citation type="submission" date="2021-01" db="EMBL/GenBank/DDBJ databases">
        <title>Whole genome shotgun sequence of Actinoplanes siamensis NBRC 109076.</title>
        <authorList>
            <person name="Komaki H."/>
            <person name="Tamura T."/>
        </authorList>
    </citation>
    <scope>NUCLEOTIDE SEQUENCE</scope>
    <source>
        <strain evidence="2">NBRC 109076</strain>
    </source>
</reference>
<evidence type="ECO:0000313" key="2">
    <source>
        <dbReference type="EMBL" id="GIF05443.1"/>
    </source>
</evidence>
<evidence type="ECO:0000259" key="1">
    <source>
        <dbReference type="Pfam" id="PF04738"/>
    </source>
</evidence>
<dbReference type="Pfam" id="PF04738">
    <property type="entry name" value="Lant_dehydr_N"/>
    <property type="match status" value="1"/>
</dbReference>
<keyword evidence="3" id="KW-1185">Reference proteome</keyword>
<proteinExistence type="predicted"/>
<comment type="caution">
    <text evidence="2">The sequence shown here is derived from an EMBL/GenBank/DDBJ whole genome shotgun (WGS) entry which is preliminary data.</text>
</comment>
<evidence type="ECO:0000313" key="3">
    <source>
        <dbReference type="Proteomes" id="UP000629619"/>
    </source>
</evidence>
<sequence>MLRHLLLRRAGFPIDLLTSLAGDEPAAAVRELVVAAGELEAARAEALARALPAEVAAARTGDAPRHRLRELSRWRSALGRRRIQPAPTGSSARLRELADRLARADRRVTALAARLAERRPDDRADEARRLRRLLDDPLVRLALVQLSPSFAERTDRAARSGDGALDAALARRAYLFVQRLAAKNETTSFFGPLTHGRVLAGASGLSLGCCRTPEALERTGFLAFWATAELARAVSRDAALAPLVPVRRNPVVRLTGSGVVLPGGRAVRLPAADRSLIEAADGIRGADALVAHVATGAAAADPDVLRGRLHRLRTAGVLLADVEPASTRLQPLDELRDWLRRSAPESPWPAALDELAEDVSGYARAGDEPAKTAALDTLERRFTALTGAPARRGAGRMYADRMVVYEECRGDGALTVAADVAERWCRQLAPYLDACAEYGRRRRNAVRDLAARVLADASGRLPFLVFADRLAEAAGAGGLAAHRAPVAGFEADWQRLVTEATRDGMARLDPHAVATLAGSARGARFVSPDLLLGMRADGEFAVVGELHPYAYAWGSQALFAPEPDGMYREFAADLGPWDGPRRIATVIRRRQHKGIVSDAFPGRFVEVTGVATRDRARCVAAADLEVRLQSDGPSLFDPVRPLTLYVSEDDHPHLQAFSAVPVVAPRYRGGTAAPRVLVGDVVVQRARWWLGAAALRELVDARSAGARTVAAALLRARTGLPRWVFVKAPGEPKPVCVDLDGSVAVDVLAGLAAPVCRAPDAAELLVEEMCPAPEALWLRRDDGGRPGWYTSELRVAMVRRGR</sequence>
<dbReference type="Proteomes" id="UP000629619">
    <property type="component" value="Unassembled WGS sequence"/>
</dbReference>
<feature type="domain" description="Lantibiotic dehydratase N-terminal" evidence="1">
    <location>
        <begin position="136"/>
        <end position="391"/>
    </location>
</feature>
<dbReference type="AlphaFoldDB" id="A0A919N6N3"/>
<dbReference type="EMBL" id="BOMW01000027">
    <property type="protein sequence ID" value="GIF05443.1"/>
    <property type="molecule type" value="Genomic_DNA"/>
</dbReference>
<dbReference type="InterPro" id="IPR006827">
    <property type="entry name" value="Lant_deHydtase_N"/>
</dbReference>